<dbReference type="PANTHER" id="PTHR43081">
    <property type="entry name" value="ADENYLATE CYCLASE, TERMINAL-DIFFERENTIATION SPECIFIC-RELATED"/>
    <property type="match status" value="1"/>
</dbReference>
<gene>
    <name evidence="4" type="ORF">J2I48_27470</name>
</gene>
<dbReference type="Proteomes" id="UP000664795">
    <property type="component" value="Unassembled WGS sequence"/>
</dbReference>
<dbReference type="AlphaFoldDB" id="A0A939K354"/>
<dbReference type="CDD" id="cd00156">
    <property type="entry name" value="REC"/>
    <property type="match status" value="1"/>
</dbReference>
<feature type="modified residue" description="4-aspartylphosphate" evidence="1">
    <location>
        <position position="54"/>
    </location>
</feature>
<dbReference type="InterPro" id="IPR029787">
    <property type="entry name" value="Nucleotide_cyclase"/>
</dbReference>
<dbReference type="PANTHER" id="PTHR43081:SF1">
    <property type="entry name" value="ADENYLATE CYCLASE, TERMINAL-DIFFERENTIATION SPECIFIC"/>
    <property type="match status" value="1"/>
</dbReference>
<evidence type="ECO:0000256" key="1">
    <source>
        <dbReference type="PROSITE-ProRule" id="PRU00169"/>
    </source>
</evidence>
<dbReference type="GO" id="GO:0004016">
    <property type="term" value="F:adenylate cyclase activity"/>
    <property type="evidence" value="ECO:0007669"/>
    <property type="project" value="UniProtKB-ARBA"/>
</dbReference>
<dbReference type="SUPFAM" id="SSF55073">
    <property type="entry name" value="Nucleotide cyclase"/>
    <property type="match status" value="1"/>
</dbReference>
<evidence type="ECO:0000313" key="4">
    <source>
        <dbReference type="EMBL" id="MBO0934781.1"/>
    </source>
</evidence>
<dbReference type="InterPro" id="IPR011006">
    <property type="entry name" value="CheY-like_superfamily"/>
</dbReference>
<protein>
    <submittedName>
        <fullName evidence="4">Adenylate/guanylate cyclase domain-containing response regulator</fullName>
    </submittedName>
</protein>
<dbReference type="PROSITE" id="PS50125">
    <property type="entry name" value="GUANYLATE_CYCLASE_2"/>
    <property type="match status" value="1"/>
</dbReference>
<dbReference type="SMART" id="SM00044">
    <property type="entry name" value="CYCc"/>
    <property type="match status" value="1"/>
</dbReference>
<dbReference type="RefSeq" id="WP_207338747.1">
    <property type="nucleotide sequence ID" value="NZ_JAFMYU010000038.1"/>
</dbReference>
<dbReference type="Pfam" id="PF00211">
    <property type="entry name" value="Guanylate_cyc"/>
    <property type="match status" value="1"/>
</dbReference>
<organism evidence="4 5">
    <name type="scientific">Fibrella aquatilis</name>
    <dbReference type="NCBI Taxonomy" id="2817059"/>
    <lineage>
        <taxon>Bacteria</taxon>
        <taxon>Pseudomonadati</taxon>
        <taxon>Bacteroidota</taxon>
        <taxon>Cytophagia</taxon>
        <taxon>Cytophagales</taxon>
        <taxon>Spirosomataceae</taxon>
        <taxon>Fibrella</taxon>
    </lineage>
</organism>
<name>A0A939K354_9BACT</name>
<accession>A0A939K354</accession>
<proteinExistence type="predicted"/>
<feature type="domain" description="Guanylate cyclase" evidence="3">
    <location>
        <begin position="170"/>
        <end position="314"/>
    </location>
</feature>
<comment type="caution">
    <text evidence="4">The sequence shown here is derived from an EMBL/GenBank/DDBJ whole genome shotgun (WGS) entry which is preliminary data.</text>
</comment>
<dbReference type="Gene3D" id="3.30.70.1230">
    <property type="entry name" value="Nucleotide cyclase"/>
    <property type="match status" value="1"/>
</dbReference>
<keyword evidence="5" id="KW-1185">Reference proteome</keyword>
<evidence type="ECO:0000259" key="3">
    <source>
        <dbReference type="PROSITE" id="PS50125"/>
    </source>
</evidence>
<evidence type="ECO:0000313" key="5">
    <source>
        <dbReference type="Proteomes" id="UP000664795"/>
    </source>
</evidence>
<dbReference type="GO" id="GO:0000160">
    <property type="term" value="P:phosphorelay signal transduction system"/>
    <property type="evidence" value="ECO:0007669"/>
    <property type="project" value="InterPro"/>
</dbReference>
<dbReference type="InterPro" id="IPR001054">
    <property type="entry name" value="A/G_cyclase"/>
</dbReference>
<dbReference type="SUPFAM" id="SSF52172">
    <property type="entry name" value="CheY-like"/>
    <property type="match status" value="1"/>
</dbReference>
<dbReference type="PROSITE" id="PS50110">
    <property type="entry name" value="RESPONSE_REGULATORY"/>
    <property type="match status" value="1"/>
</dbReference>
<dbReference type="Pfam" id="PF00072">
    <property type="entry name" value="Response_reg"/>
    <property type="match status" value="1"/>
</dbReference>
<dbReference type="GO" id="GO:0006171">
    <property type="term" value="P:cAMP biosynthetic process"/>
    <property type="evidence" value="ECO:0007669"/>
    <property type="project" value="TreeGrafter"/>
</dbReference>
<dbReference type="SMART" id="SM00448">
    <property type="entry name" value="REC"/>
    <property type="match status" value="1"/>
</dbReference>
<dbReference type="CDD" id="cd07302">
    <property type="entry name" value="CHD"/>
    <property type="match status" value="1"/>
</dbReference>
<feature type="domain" description="Response regulatory" evidence="2">
    <location>
        <begin position="3"/>
        <end position="120"/>
    </location>
</feature>
<reference evidence="4 5" key="1">
    <citation type="submission" date="2021-03" db="EMBL/GenBank/DDBJ databases">
        <title>Fibrella sp. HMF5036 genome sequencing and assembly.</title>
        <authorList>
            <person name="Kang H."/>
            <person name="Kim H."/>
            <person name="Bae S."/>
            <person name="Joh K."/>
        </authorList>
    </citation>
    <scope>NUCLEOTIDE SEQUENCE [LARGE SCALE GENOMIC DNA]</scope>
    <source>
        <strain evidence="4 5">HMF5036</strain>
    </source>
</reference>
<dbReference type="InterPro" id="IPR001789">
    <property type="entry name" value="Sig_transdc_resp-reg_receiver"/>
</dbReference>
<evidence type="ECO:0000259" key="2">
    <source>
        <dbReference type="PROSITE" id="PS50110"/>
    </source>
</evidence>
<dbReference type="EMBL" id="JAFMYU010000038">
    <property type="protein sequence ID" value="MBO0934781.1"/>
    <property type="molecule type" value="Genomic_DNA"/>
</dbReference>
<dbReference type="InterPro" id="IPR050697">
    <property type="entry name" value="Adenylyl/Guanylyl_Cyclase_3/4"/>
</dbReference>
<keyword evidence="1" id="KW-0597">Phosphoprotein</keyword>
<dbReference type="Gene3D" id="3.40.50.2300">
    <property type="match status" value="1"/>
</dbReference>
<sequence>MDTILIIDDDHRVLKGYKISLEDELQDAIILTASNDIQAIELISSRAIDVIITDLIMDTPNSGITILEHAKNKDPLIMVIIITADGTNLDRKHAFEQGAFDCLEKSSPGVKTADELAYKTKSALFSRKKAMELIASQRQIDFFRRYFDPLIFKKITENPKILEPENRVVTIAFWDIRGFSALSEQLKGSNNLIASFLKEFFEMASDVIFEHNGIVDKFIGDGVMAIFGAFEEGEANEDKNAILALEAAIKLRTKFNAIFDKWANIWQRASAKNINIGLGCGLSTGSALVGNLGTDNRDHFTAIGPHVNLASRIENTAKKGEIKFSASTHTRVKSRFNCIKTGTQSSLKNIDGDHDIFEIALDTEQT</sequence>